<feature type="compositionally biased region" description="Basic residues" evidence="2">
    <location>
        <begin position="117"/>
        <end position="138"/>
    </location>
</feature>
<evidence type="ECO:0000313" key="5">
    <source>
        <dbReference type="Proteomes" id="UP000001589"/>
    </source>
</evidence>
<dbReference type="PANTHER" id="PTHR47814:SF1">
    <property type="entry name" value="PEPTIDYL-TRNA HYDROLASE ARFB"/>
    <property type="match status" value="1"/>
</dbReference>
<gene>
    <name evidence="4" type="ordered locus">P9515_03851</name>
</gene>
<comment type="similarity">
    <text evidence="1">Belongs to the prokaryotic/mitochondrial release factor family.</text>
</comment>
<dbReference type="Proteomes" id="UP000001589">
    <property type="component" value="Chromosome"/>
</dbReference>
<dbReference type="AlphaFoldDB" id="A2BUY3"/>
<feature type="domain" description="Prokaryotic-type class I peptide chain release factors" evidence="3">
    <location>
        <begin position="9"/>
        <end position="134"/>
    </location>
</feature>
<dbReference type="InterPro" id="IPR000352">
    <property type="entry name" value="Pep_chain_release_fac_I"/>
</dbReference>
<dbReference type="RefSeq" id="WP_011819702.1">
    <property type="nucleotide sequence ID" value="NC_008817.1"/>
</dbReference>
<feature type="region of interest" description="Disordered" evidence="2">
    <location>
        <begin position="107"/>
        <end position="138"/>
    </location>
</feature>
<dbReference type="InterPro" id="IPR045853">
    <property type="entry name" value="Pep_chain_release_fac_I_sf"/>
</dbReference>
<reference evidence="4 5" key="1">
    <citation type="journal article" date="2007" name="PLoS Genet.">
        <title>Patterns and implications of gene gain and loss in the evolution of Prochlorococcus.</title>
        <authorList>
            <person name="Kettler G.C."/>
            <person name="Martiny A.C."/>
            <person name="Huang K."/>
            <person name="Zucker J."/>
            <person name="Coleman M.L."/>
            <person name="Rodrigue S."/>
            <person name="Chen F."/>
            <person name="Lapidus A."/>
            <person name="Ferriera S."/>
            <person name="Johnson J."/>
            <person name="Steglich C."/>
            <person name="Church G.M."/>
            <person name="Richardson P."/>
            <person name="Chisholm S.W."/>
        </authorList>
    </citation>
    <scope>NUCLEOTIDE SEQUENCE [LARGE SCALE GENOMIC DNA]</scope>
    <source>
        <strain evidence="4 5">MIT 9515</strain>
    </source>
</reference>
<dbReference type="SUPFAM" id="SSF75620">
    <property type="entry name" value="Release factor"/>
    <property type="match status" value="1"/>
</dbReference>
<proteinExistence type="inferred from homology"/>
<dbReference type="NCBIfam" id="NF006718">
    <property type="entry name" value="PRK09256.1"/>
    <property type="match status" value="1"/>
</dbReference>
<dbReference type="KEGG" id="pmc:P9515_03851"/>
<dbReference type="PANTHER" id="PTHR47814">
    <property type="entry name" value="PEPTIDYL-TRNA HYDROLASE ARFB"/>
    <property type="match status" value="1"/>
</dbReference>
<evidence type="ECO:0000313" key="4">
    <source>
        <dbReference type="EMBL" id="ABM71594.1"/>
    </source>
</evidence>
<evidence type="ECO:0000256" key="2">
    <source>
        <dbReference type="SAM" id="MobiDB-lite"/>
    </source>
</evidence>
<dbReference type="eggNOG" id="COG1186">
    <property type="taxonomic scope" value="Bacteria"/>
</dbReference>
<dbReference type="STRING" id="167542.P9515_03851"/>
<dbReference type="EMBL" id="CP000552">
    <property type="protein sequence ID" value="ABM71594.1"/>
    <property type="molecule type" value="Genomic_DNA"/>
</dbReference>
<organism evidence="4 5">
    <name type="scientific">Prochlorococcus marinus (strain MIT 9515)</name>
    <dbReference type="NCBI Taxonomy" id="167542"/>
    <lineage>
        <taxon>Bacteria</taxon>
        <taxon>Bacillati</taxon>
        <taxon>Cyanobacteriota</taxon>
        <taxon>Cyanophyceae</taxon>
        <taxon>Synechococcales</taxon>
        <taxon>Prochlorococcaceae</taxon>
        <taxon>Prochlorococcus</taxon>
    </lineage>
</organism>
<dbReference type="HOGENOM" id="CLU_089470_3_2_3"/>
<name>A2BUY3_PROM5</name>
<dbReference type="GO" id="GO:0003747">
    <property type="term" value="F:translation release factor activity"/>
    <property type="evidence" value="ECO:0007669"/>
    <property type="project" value="InterPro"/>
</dbReference>
<dbReference type="GeneID" id="60201211"/>
<evidence type="ECO:0000259" key="3">
    <source>
        <dbReference type="Pfam" id="PF00472"/>
    </source>
</evidence>
<dbReference type="OrthoDB" id="9815709at2"/>
<accession>A2BUY3</accession>
<dbReference type="Pfam" id="PF00472">
    <property type="entry name" value="RF-1"/>
    <property type="match status" value="1"/>
</dbReference>
<dbReference type="Gene3D" id="3.30.160.20">
    <property type="match status" value="1"/>
</dbReference>
<evidence type="ECO:0000256" key="1">
    <source>
        <dbReference type="ARBA" id="ARBA00010835"/>
    </source>
</evidence>
<dbReference type="GO" id="GO:0004045">
    <property type="term" value="F:peptidyl-tRNA hydrolase activity"/>
    <property type="evidence" value="ECO:0007669"/>
    <property type="project" value="TreeGrafter"/>
</dbReference>
<sequence>MDLIITPKLVIPSRELKWLFSRSSGPGGQKVNKTNTKVEIIFNIEESIILNDYQKMVIKKNLKTKLINNCIRLTVQDQRNQLVNRQIAIVRISSLIRNSLKNSSKVRKLTKPSYAVQKRRIDAKKKRGELKKNRQRKY</sequence>
<dbReference type="GO" id="GO:0043022">
    <property type="term" value="F:ribosome binding"/>
    <property type="evidence" value="ECO:0007669"/>
    <property type="project" value="TreeGrafter"/>
</dbReference>
<protein>
    <submittedName>
        <fullName evidence="4">Class I peptide chain release factor</fullName>
    </submittedName>
</protein>
<dbReference type="GO" id="GO:0072344">
    <property type="term" value="P:rescue of stalled ribosome"/>
    <property type="evidence" value="ECO:0007669"/>
    <property type="project" value="TreeGrafter"/>
</dbReference>